<evidence type="ECO:0000256" key="1">
    <source>
        <dbReference type="SAM" id="MobiDB-lite"/>
    </source>
</evidence>
<feature type="region of interest" description="Disordered" evidence="1">
    <location>
        <begin position="490"/>
        <end position="566"/>
    </location>
</feature>
<protein>
    <recommendedName>
        <fullName evidence="4">Reverse transcriptase domain-containing protein</fullName>
    </recommendedName>
</protein>
<feature type="region of interest" description="Disordered" evidence="1">
    <location>
        <begin position="412"/>
        <end position="464"/>
    </location>
</feature>
<comment type="caution">
    <text evidence="2">The sequence shown here is derived from an EMBL/GenBank/DDBJ whole genome shotgun (WGS) entry which is preliminary data.</text>
</comment>
<dbReference type="PANTHER" id="PTHR21301:SF10">
    <property type="entry name" value="REVERSE TRANSCRIPTASE DOMAIN-CONTAINING PROTEIN"/>
    <property type="match status" value="1"/>
</dbReference>
<proteinExistence type="predicted"/>
<evidence type="ECO:0008006" key="4">
    <source>
        <dbReference type="Google" id="ProtNLM"/>
    </source>
</evidence>
<dbReference type="PANTHER" id="PTHR21301">
    <property type="entry name" value="REVERSE TRANSCRIPTASE"/>
    <property type="match status" value="1"/>
</dbReference>
<keyword evidence="3" id="KW-1185">Reference proteome</keyword>
<dbReference type="EMBL" id="JAPWTK010000371">
    <property type="protein sequence ID" value="KAJ8941458.1"/>
    <property type="molecule type" value="Genomic_DNA"/>
</dbReference>
<feature type="compositionally biased region" description="Polar residues" evidence="1">
    <location>
        <begin position="542"/>
        <end position="559"/>
    </location>
</feature>
<feature type="region of interest" description="Disordered" evidence="1">
    <location>
        <begin position="228"/>
        <end position="253"/>
    </location>
</feature>
<organism evidence="2 3">
    <name type="scientific">Aromia moschata</name>
    <dbReference type="NCBI Taxonomy" id="1265417"/>
    <lineage>
        <taxon>Eukaryota</taxon>
        <taxon>Metazoa</taxon>
        <taxon>Ecdysozoa</taxon>
        <taxon>Arthropoda</taxon>
        <taxon>Hexapoda</taxon>
        <taxon>Insecta</taxon>
        <taxon>Pterygota</taxon>
        <taxon>Neoptera</taxon>
        <taxon>Endopterygota</taxon>
        <taxon>Coleoptera</taxon>
        <taxon>Polyphaga</taxon>
        <taxon>Cucujiformia</taxon>
        <taxon>Chrysomeloidea</taxon>
        <taxon>Cerambycidae</taxon>
        <taxon>Cerambycinae</taxon>
        <taxon>Callichromatini</taxon>
        <taxon>Aromia</taxon>
    </lineage>
</organism>
<feature type="compositionally biased region" description="Polar residues" evidence="1">
    <location>
        <begin position="423"/>
        <end position="441"/>
    </location>
</feature>
<evidence type="ECO:0000313" key="3">
    <source>
        <dbReference type="Proteomes" id="UP001162162"/>
    </source>
</evidence>
<feature type="compositionally biased region" description="Low complexity" evidence="1">
    <location>
        <begin position="492"/>
        <end position="508"/>
    </location>
</feature>
<name>A0AAV8XS99_9CUCU</name>
<evidence type="ECO:0000313" key="2">
    <source>
        <dbReference type="EMBL" id="KAJ8941458.1"/>
    </source>
</evidence>
<reference evidence="2" key="1">
    <citation type="journal article" date="2023" name="Insect Mol. Biol.">
        <title>Genome sequencing provides insights into the evolution of gene families encoding plant cell wall-degrading enzymes in longhorned beetles.</title>
        <authorList>
            <person name="Shin N.R."/>
            <person name="Okamura Y."/>
            <person name="Kirsch R."/>
            <person name="Pauchet Y."/>
        </authorList>
    </citation>
    <scope>NUCLEOTIDE SEQUENCE</scope>
    <source>
        <strain evidence="2">AMC_N1</strain>
    </source>
</reference>
<sequence length="583" mass="63288">MTLRANGLVRMKQIGLPDVQSATKAVFYHFVKVAYVLYNGEYFQQHEGTAMGNSLSPFIANLFMSKFETEVKYKFEYFPRVWFRYVDDIFARNVTNSRQLDAFESLEIIKCNNSMNKDNGPIPTSPLFALINKDSCGSVNRGNKFGINSATAEVPEAFRRGARPRGAGDGFEPPVKLQCTAQQHGAHPNEGLTKFSVEIVQQLEFTTSAASSQPQQISTNVTVKTHANASVKSDVSSPKSNPSTPASGMHQKSNIGLDVGTLVECVKQEPDNDFADLDQCAAALEKDAAANGGAGFGGFSDLIGDDTNDEIISSAAFKDLISDISNYPDYPELMKDFDFEDKPEPNAGLKMEDIKELPQNVDNTKSTHSPLLQNQNYSPPVFDGQGIAKGRMSAYSNMDFAKTELSPAAQTLKQMAEQHQHKNQMNLSFNPGNRAPSSRSPSKGDYGSPNSTPNFHKGSPGFPQDMIKQEMIFQGNEYDMKRKGAGMYKQQYSPYSSPSASSHGSPGYLPRAGAGPNSSAGPFGGGTPPRPPSGPGGNGSGASVQINQAQQLNISQQSHGHAIQYNPDGKYASFRCKSLEHVH</sequence>
<gene>
    <name evidence="2" type="ORF">NQ318_016898</name>
</gene>
<dbReference type="Proteomes" id="UP001162162">
    <property type="component" value="Unassembled WGS sequence"/>
</dbReference>
<accession>A0AAV8XS99</accession>
<dbReference type="AlphaFoldDB" id="A0AAV8XS99"/>